<dbReference type="InterPro" id="IPR036876">
    <property type="entry name" value="UVR_dom_sf"/>
</dbReference>
<keyword evidence="3" id="KW-1185">Reference proteome</keyword>
<dbReference type="Pfam" id="PF02151">
    <property type="entry name" value="UVR"/>
    <property type="match status" value="1"/>
</dbReference>
<dbReference type="GO" id="GO:0046870">
    <property type="term" value="F:cadmium ion binding"/>
    <property type="evidence" value="ECO:0007669"/>
    <property type="project" value="TreeGrafter"/>
</dbReference>
<dbReference type="GO" id="GO:0008270">
    <property type="term" value="F:zinc ion binding"/>
    <property type="evidence" value="ECO:0007669"/>
    <property type="project" value="TreeGrafter"/>
</dbReference>
<dbReference type="PANTHER" id="PTHR38430:SF1">
    <property type="entry name" value="PROTEIN-ARGININE KINASE ACTIVATOR PROTEIN"/>
    <property type="match status" value="1"/>
</dbReference>
<organism evidence="2 3">
    <name type="scientific">Inconstantimicrobium porci</name>
    <dbReference type="NCBI Taxonomy" id="2652291"/>
    <lineage>
        <taxon>Bacteria</taxon>
        <taxon>Bacillati</taxon>
        <taxon>Bacillota</taxon>
        <taxon>Clostridia</taxon>
        <taxon>Eubacteriales</taxon>
        <taxon>Clostridiaceae</taxon>
        <taxon>Inconstantimicrobium</taxon>
    </lineage>
</organism>
<dbReference type="PROSITE" id="PS50151">
    <property type="entry name" value="UVR"/>
    <property type="match status" value="1"/>
</dbReference>
<dbReference type="PANTHER" id="PTHR38430">
    <property type="entry name" value="PROTEIN-ARGININE KINASE ACTIVATOR PROTEIN"/>
    <property type="match status" value="1"/>
</dbReference>
<dbReference type="PIRSF" id="PIRSF015034">
    <property type="entry name" value="YacH"/>
    <property type="match status" value="1"/>
</dbReference>
<comment type="caution">
    <text evidence="2">The sequence shown here is derived from an EMBL/GenBank/DDBJ whole genome shotgun (WGS) entry which is preliminary data.</text>
</comment>
<dbReference type="SUPFAM" id="SSF46600">
    <property type="entry name" value="C-terminal UvrC-binding domain of UvrB"/>
    <property type="match status" value="1"/>
</dbReference>
<dbReference type="Proteomes" id="UP000460287">
    <property type="component" value="Unassembled WGS sequence"/>
</dbReference>
<dbReference type="GO" id="GO:0005507">
    <property type="term" value="F:copper ion binding"/>
    <property type="evidence" value="ECO:0007669"/>
    <property type="project" value="TreeGrafter"/>
</dbReference>
<evidence type="ECO:0000313" key="3">
    <source>
        <dbReference type="Proteomes" id="UP000460287"/>
    </source>
</evidence>
<dbReference type="GO" id="GO:1990169">
    <property type="term" value="P:stress response to copper ion"/>
    <property type="evidence" value="ECO:0007669"/>
    <property type="project" value="TreeGrafter"/>
</dbReference>
<evidence type="ECO:0000259" key="1">
    <source>
        <dbReference type="PROSITE" id="PS50151"/>
    </source>
</evidence>
<reference evidence="2 3" key="1">
    <citation type="submission" date="2019-08" db="EMBL/GenBank/DDBJ databases">
        <title>In-depth cultivation of the pig gut microbiome towards novel bacterial diversity and tailored functional studies.</title>
        <authorList>
            <person name="Wylensek D."/>
            <person name="Hitch T.C.A."/>
            <person name="Clavel T."/>
        </authorList>
    </citation>
    <scope>NUCLEOTIDE SEQUENCE [LARGE SCALE GENOMIC DNA]</scope>
    <source>
        <strain evidence="2 3">WCA-383-APC-5B</strain>
    </source>
</reference>
<dbReference type="EMBL" id="VULX01000002">
    <property type="protein sequence ID" value="MSR90501.1"/>
    <property type="molecule type" value="Genomic_DNA"/>
</dbReference>
<dbReference type="GO" id="GO:0050897">
    <property type="term" value="F:cobalt ion binding"/>
    <property type="evidence" value="ECO:0007669"/>
    <property type="project" value="TreeGrafter"/>
</dbReference>
<dbReference type="AlphaFoldDB" id="A0A7X2MWQ9"/>
<dbReference type="Gene3D" id="4.10.860.10">
    <property type="entry name" value="UVR domain"/>
    <property type="match status" value="1"/>
</dbReference>
<accession>A0A7X2MWQ9</accession>
<feature type="domain" description="UVR" evidence="1">
    <location>
        <begin position="141"/>
        <end position="176"/>
    </location>
</feature>
<sequence length="178" mass="20110">MEVVYMKCDKCGKEGASVHIVKVVKGQKIETWLCSDCAKEDQELGMLKSLGTGEISVDEMLNGLIDYINEVNNAAPKEEKNLQCSNCGFTYNEFKKSGMLGCSECYKSFEQYLVPGIEELQGSKQHIGHVPQRIGKNVILKRKIKELSEKLKKLVDTEEYEKAAVVRDELKVLQEKEN</sequence>
<evidence type="ECO:0000313" key="2">
    <source>
        <dbReference type="EMBL" id="MSR90501.1"/>
    </source>
</evidence>
<dbReference type="InterPro" id="IPR001943">
    <property type="entry name" value="UVR_dom"/>
</dbReference>
<dbReference type="GO" id="GO:1990170">
    <property type="term" value="P:stress response to cadmium ion"/>
    <property type="evidence" value="ECO:0007669"/>
    <property type="project" value="TreeGrafter"/>
</dbReference>
<name>A0A7X2MWQ9_9CLOT</name>
<dbReference type="InterPro" id="IPR025542">
    <property type="entry name" value="YacH"/>
</dbReference>
<proteinExistence type="predicted"/>
<protein>
    <submittedName>
        <fullName evidence="2">Excinuclease</fullName>
    </submittedName>
</protein>
<gene>
    <name evidence="2" type="ORF">FYJ33_03470</name>
</gene>